<name>A0A085MLQ2_9BILA</name>
<proteinExistence type="predicted"/>
<dbReference type="EMBL" id="KL363185">
    <property type="protein sequence ID" value="KFD58148.1"/>
    <property type="molecule type" value="Genomic_DNA"/>
</dbReference>
<organism evidence="2 3">
    <name type="scientific">Trichuris suis</name>
    <name type="common">pig whipworm</name>
    <dbReference type="NCBI Taxonomy" id="68888"/>
    <lineage>
        <taxon>Eukaryota</taxon>
        <taxon>Metazoa</taxon>
        <taxon>Ecdysozoa</taxon>
        <taxon>Nematoda</taxon>
        <taxon>Enoplea</taxon>
        <taxon>Dorylaimia</taxon>
        <taxon>Trichinellida</taxon>
        <taxon>Trichuridae</taxon>
        <taxon>Trichuris</taxon>
    </lineage>
</organism>
<gene>
    <name evidence="2" type="ORF">M513_00911</name>
</gene>
<dbReference type="Proteomes" id="UP000030764">
    <property type="component" value="Unassembled WGS sequence"/>
</dbReference>
<reference evidence="2 3" key="1">
    <citation type="journal article" date="2014" name="Nat. Genet.">
        <title>Genome and transcriptome of the porcine whipworm Trichuris suis.</title>
        <authorList>
            <person name="Jex A.R."/>
            <person name="Nejsum P."/>
            <person name="Schwarz E.M."/>
            <person name="Hu L."/>
            <person name="Young N.D."/>
            <person name="Hall R.S."/>
            <person name="Korhonen P.K."/>
            <person name="Liao S."/>
            <person name="Thamsborg S."/>
            <person name="Xia J."/>
            <person name="Xu P."/>
            <person name="Wang S."/>
            <person name="Scheerlinck J.P."/>
            <person name="Hofmann A."/>
            <person name="Sternberg P.W."/>
            <person name="Wang J."/>
            <person name="Gasser R.B."/>
        </authorList>
    </citation>
    <scope>NUCLEOTIDE SEQUENCE [LARGE SCALE GENOMIC DNA]</scope>
    <source>
        <strain evidence="2">DCEP-RM93M</strain>
    </source>
</reference>
<keyword evidence="3" id="KW-1185">Reference proteome</keyword>
<evidence type="ECO:0000256" key="1">
    <source>
        <dbReference type="SAM" id="MobiDB-lite"/>
    </source>
</evidence>
<evidence type="ECO:0000313" key="3">
    <source>
        <dbReference type="Proteomes" id="UP000030764"/>
    </source>
</evidence>
<dbReference type="AlphaFoldDB" id="A0A085MLQ2"/>
<evidence type="ECO:0000313" key="2">
    <source>
        <dbReference type="EMBL" id="KFD58148.1"/>
    </source>
</evidence>
<sequence>MTVLDMPGRPASAPRKRSSAREWLSQRGRAMAAVSQTISPGTVHPSGSSRLRRRTLWVPIIEQEIRTDGSVVGNRLRETGAECATGYSSISEWGEAQRARGHRQLEMHRPQFVLQGLEEKEDQNNSSGRQRAEVSFTCSRLEVL</sequence>
<protein>
    <submittedName>
        <fullName evidence="2">Uncharacterized protein</fullName>
    </submittedName>
</protein>
<feature type="region of interest" description="Disordered" evidence="1">
    <location>
        <begin position="1"/>
        <end position="20"/>
    </location>
</feature>
<accession>A0A085MLQ2</accession>